<evidence type="ECO:0000313" key="2">
    <source>
        <dbReference type="EMBL" id="KAK9958208.1"/>
    </source>
</evidence>
<evidence type="ECO:0000313" key="3">
    <source>
        <dbReference type="Proteomes" id="UP001479290"/>
    </source>
</evidence>
<name>A0AAW1ZBM6_CULAL</name>
<keyword evidence="3" id="KW-1185">Reference proteome</keyword>
<sequence length="158" mass="17820">MDVLLINADKVEKNSSGEWTEVWTRGHGVSSDRLTDRDGNLTISNFTVSDTGTYRVLDSEGEIWITVTVTESILKNTDEDETDSEHHSYWIVAVGLTVILVVLIVTAVVLHKRLRDHVQSVTRRRKEELRSGDPETLKVCEDLCRGSGEHDQTLQDTQ</sequence>
<gene>
    <name evidence="2" type="ORF">ABG768_012382</name>
</gene>
<dbReference type="AlphaFoldDB" id="A0AAW1ZBM6"/>
<dbReference type="InterPro" id="IPR036179">
    <property type="entry name" value="Ig-like_dom_sf"/>
</dbReference>
<keyword evidence="1" id="KW-1133">Transmembrane helix</keyword>
<evidence type="ECO:0000256" key="1">
    <source>
        <dbReference type="SAM" id="Phobius"/>
    </source>
</evidence>
<dbReference type="EMBL" id="JAWDJR010000019">
    <property type="protein sequence ID" value="KAK9958208.1"/>
    <property type="molecule type" value="Genomic_DNA"/>
</dbReference>
<accession>A0AAW1ZBM6</accession>
<keyword evidence="1" id="KW-0472">Membrane</keyword>
<keyword evidence="1" id="KW-0812">Transmembrane</keyword>
<dbReference type="Gene3D" id="2.60.40.10">
    <property type="entry name" value="Immunoglobulins"/>
    <property type="match status" value="1"/>
</dbReference>
<proteinExistence type="predicted"/>
<dbReference type="SUPFAM" id="SSF48726">
    <property type="entry name" value="Immunoglobulin"/>
    <property type="match status" value="1"/>
</dbReference>
<dbReference type="InterPro" id="IPR013783">
    <property type="entry name" value="Ig-like_fold"/>
</dbReference>
<protein>
    <submittedName>
        <fullName evidence="2">Uncharacterized protein</fullName>
    </submittedName>
</protein>
<reference evidence="2 3" key="1">
    <citation type="submission" date="2024-05" db="EMBL/GenBank/DDBJ databases">
        <title>A high-quality chromosomal-level genome assembly of Topmouth culter (Culter alburnus).</title>
        <authorList>
            <person name="Zhao H."/>
        </authorList>
    </citation>
    <scope>NUCLEOTIDE SEQUENCE [LARGE SCALE GENOMIC DNA]</scope>
    <source>
        <strain evidence="2">CATC2023</strain>
        <tissue evidence="2">Muscle</tissue>
    </source>
</reference>
<organism evidence="2 3">
    <name type="scientific">Culter alburnus</name>
    <name type="common">Topmouth culter</name>
    <dbReference type="NCBI Taxonomy" id="194366"/>
    <lineage>
        <taxon>Eukaryota</taxon>
        <taxon>Metazoa</taxon>
        <taxon>Chordata</taxon>
        <taxon>Craniata</taxon>
        <taxon>Vertebrata</taxon>
        <taxon>Euteleostomi</taxon>
        <taxon>Actinopterygii</taxon>
        <taxon>Neopterygii</taxon>
        <taxon>Teleostei</taxon>
        <taxon>Ostariophysi</taxon>
        <taxon>Cypriniformes</taxon>
        <taxon>Xenocyprididae</taxon>
        <taxon>Xenocypridinae</taxon>
        <taxon>Culter</taxon>
    </lineage>
</organism>
<dbReference type="Proteomes" id="UP001479290">
    <property type="component" value="Unassembled WGS sequence"/>
</dbReference>
<comment type="caution">
    <text evidence="2">The sequence shown here is derived from an EMBL/GenBank/DDBJ whole genome shotgun (WGS) entry which is preliminary data.</text>
</comment>
<feature type="transmembrane region" description="Helical" evidence="1">
    <location>
        <begin position="89"/>
        <end position="110"/>
    </location>
</feature>